<dbReference type="Gene3D" id="1.10.10.2830">
    <property type="match status" value="1"/>
</dbReference>
<dbReference type="AlphaFoldDB" id="H9ZUF0"/>
<feature type="coiled-coil region" evidence="3">
    <location>
        <begin position="272"/>
        <end position="307"/>
    </location>
</feature>
<accession>H9ZUF0</accession>
<evidence type="ECO:0000256" key="2">
    <source>
        <dbReference type="PROSITE-ProRule" id="PRU00110"/>
    </source>
</evidence>
<evidence type="ECO:0000256" key="1">
    <source>
        <dbReference type="ARBA" id="ARBA00006295"/>
    </source>
</evidence>
<sequence length="336" mass="37760">MIGDEMEAKLVPIDLLVPSNRNPRARTKPDPALVASVRALGIIEPIVVRPLPDGTYEILAGERRYRAALEAGLSEVPVVVREAGNREALEVALAENVARKDLNAFEAMEGVLRTIEEAGFSQEEAVMILKRALHSLRRTRGEEAPEVEVVRKILEPTGISPYSLIRYEPLLNVPREVRRALMQRGIPLGKLLRVARSPEALRLMEERLEAWRSGKAPTIPGLSPEETLAASFDSVLRTLDRGEEAKAEERRKRLRERPRTDVEKLVWSLSDLVEALEERGLLNERMRELLEAFLDEAEETLYQANQREAGIDAESFHAPLRERLERLRAKARGGGA</sequence>
<keyword evidence="5" id="KW-0614">Plasmid</keyword>
<organism evidence="5 6">
    <name type="scientific">Thermus thermophilus JL-18</name>
    <dbReference type="NCBI Taxonomy" id="798128"/>
    <lineage>
        <taxon>Bacteria</taxon>
        <taxon>Thermotogati</taxon>
        <taxon>Deinococcota</taxon>
        <taxon>Deinococci</taxon>
        <taxon>Thermales</taxon>
        <taxon>Thermaceae</taxon>
        <taxon>Thermus</taxon>
    </lineage>
</organism>
<geneLocation type="plasmid" evidence="5 6">
    <name>pTTJL1801</name>
</geneLocation>
<comment type="caution">
    <text evidence="2">Lacks conserved residue(s) required for the propagation of feature annotation.</text>
</comment>
<dbReference type="InterPro" id="IPR036086">
    <property type="entry name" value="ParB/Sulfiredoxin_sf"/>
</dbReference>
<dbReference type="PATRIC" id="fig|798128.4.peg.2049"/>
<dbReference type="NCBIfam" id="TIGR00180">
    <property type="entry name" value="parB_part"/>
    <property type="match status" value="1"/>
</dbReference>
<proteinExistence type="inferred from homology"/>
<dbReference type="InterPro" id="IPR008207">
    <property type="entry name" value="Sig_transdc_His_kin_Hpt_dom"/>
</dbReference>
<evidence type="ECO:0000313" key="5">
    <source>
        <dbReference type="EMBL" id="AFH39960.1"/>
    </source>
</evidence>
<dbReference type="PANTHER" id="PTHR33375">
    <property type="entry name" value="CHROMOSOME-PARTITIONING PROTEIN PARB-RELATED"/>
    <property type="match status" value="1"/>
</dbReference>
<dbReference type="InterPro" id="IPR004437">
    <property type="entry name" value="ParB/RepB/Spo0J"/>
</dbReference>
<dbReference type="PROSITE" id="PS50894">
    <property type="entry name" value="HPT"/>
    <property type="match status" value="1"/>
</dbReference>
<dbReference type="Gene3D" id="3.90.1530.30">
    <property type="match status" value="1"/>
</dbReference>
<gene>
    <name evidence="5" type="ORF">TtJL18_2113</name>
</gene>
<dbReference type="SUPFAM" id="SSF110849">
    <property type="entry name" value="ParB/Sulfiredoxin"/>
    <property type="match status" value="1"/>
</dbReference>
<comment type="similarity">
    <text evidence="1">Belongs to the ParB family.</text>
</comment>
<dbReference type="Pfam" id="PF02195">
    <property type="entry name" value="ParB_N"/>
    <property type="match status" value="1"/>
</dbReference>
<evidence type="ECO:0000259" key="4">
    <source>
        <dbReference type="PROSITE" id="PS50894"/>
    </source>
</evidence>
<keyword evidence="3" id="KW-0175">Coiled coil</keyword>
<dbReference type="GO" id="GO:0003677">
    <property type="term" value="F:DNA binding"/>
    <property type="evidence" value="ECO:0007669"/>
    <property type="project" value="InterPro"/>
</dbReference>
<dbReference type="EMBL" id="CP003253">
    <property type="protein sequence ID" value="AFH39960.1"/>
    <property type="molecule type" value="Genomic_DNA"/>
</dbReference>
<dbReference type="KEGG" id="ttl:TtJL18_2113"/>
<feature type="domain" description="HPt" evidence="4">
    <location>
        <begin position="282"/>
        <end position="336"/>
    </location>
</feature>
<evidence type="ECO:0000313" key="6">
    <source>
        <dbReference type="Proteomes" id="UP000007388"/>
    </source>
</evidence>
<dbReference type="HOGENOM" id="CLU_826202_0_0_0"/>
<dbReference type="Proteomes" id="UP000007388">
    <property type="component" value="Plasmid pTTJL1801"/>
</dbReference>
<protein>
    <submittedName>
        <fullName evidence="5">ParB-like partition protein</fullName>
    </submittedName>
</protein>
<dbReference type="InterPro" id="IPR003115">
    <property type="entry name" value="ParB_N"/>
</dbReference>
<dbReference type="InterPro" id="IPR050336">
    <property type="entry name" value="Chromosome_partition/occlusion"/>
</dbReference>
<dbReference type="PANTHER" id="PTHR33375:SF1">
    <property type="entry name" value="CHROMOSOME-PARTITIONING PROTEIN PARB-RELATED"/>
    <property type="match status" value="1"/>
</dbReference>
<dbReference type="SMART" id="SM00470">
    <property type="entry name" value="ParB"/>
    <property type="match status" value="1"/>
</dbReference>
<dbReference type="GO" id="GO:0005694">
    <property type="term" value="C:chromosome"/>
    <property type="evidence" value="ECO:0007669"/>
    <property type="project" value="TreeGrafter"/>
</dbReference>
<reference evidence="5 6" key="1">
    <citation type="journal article" date="2013" name="Genome Announc.">
        <title>Whole Genome Sequencing of Thermus oshimai JL-2 and Thermus thermophilus JL-18, Incomplete Denitrifiers from the United States Great Basin.</title>
        <authorList>
            <person name="Murugapiran S.K."/>
            <person name="Huntemann M."/>
            <person name="Wei C.L."/>
            <person name="Han J."/>
            <person name="Detter J.C."/>
            <person name="Han C.S."/>
            <person name="Erkkila T.H."/>
            <person name="Teshima H."/>
            <person name="Chen A."/>
            <person name="Kyrpides N."/>
            <person name="Mavrommatis K."/>
            <person name="Markowitz V."/>
            <person name="Szeto E."/>
            <person name="Ivanova N."/>
            <person name="Pagani I."/>
            <person name="Lam J."/>
            <person name="McDonald A.I."/>
            <person name="Dodsworth J.A."/>
            <person name="Pati A."/>
            <person name="Goodwin L."/>
            <person name="Peters L."/>
            <person name="Pitluck S."/>
            <person name="Woyke T."/>
            <person name="Hedlund B.P."/>
        </authorList>
    </citation>
    <scope>NUCLEOTIDE SEQUENCE [LARGE SCALE GENOMIC DNA]</scope>
    <source>
        <strain evidence="5 6">JL-18</strain>
        <plasmid evidence="5 6">pTTJL1801</plasmid>
    </source>
</reference>
<name>H9ZUF0_THETH</name>
<dbReference type="GO" id="GO:0007059">
    <property type="term" value="P:chromosome segregation"/>
    <property type="evidence" value="ECO:0007669"/>
    <property type="project" value="TreeGrafter"/>
</dbReference>
<dbReference type="GO" id="GO:0000160">
    <property type="term" value="P:phosphorelay signal transduction system"/>
    <property type="evidence" value="ECO:0007669"/>
    <property type="project" value="InterPro"/>
</dbReference>
<evidence type="ECO:0000256" key="3">
    <source>
        <dbReference type="SAM" id="Coils"/>
    </source>
</evidence>